<name>M8BUW7_AEGTA</name>
<evidence type="ECO:0000313" key="1">
    <source>
        <dbReference type="EnsemblPlants" id="EMT28810"/>
    </source>
</evidence>
<reference evidence="1" key="1">
    <citation type="submission" date="2015-06" db="UniProtKB">
        <authorList>
            <consortium name="EnsemblPlants"/>
        </authorList>
    </citation>
    <scope>IDENTIFICATION</scope>
</reference>
<accession>M8BUW7</accession>
<protein>
    <submittedName>
        <fullName evidence="1">Uncharacterized protein</fullName>
    </submittedName>
</protein>
<organism evidence="1">
    <name type="scientific">Aegilops tauschii</name>
    <name type="common">Tausch's goatgrass</name>
    <name type="synonym">Aegilops squarrosa</name>
    <dbReference type="NCBI Taxonomy" id="37682"/>
    <lineage>
        <taxon>Eukaryota</taxon>
        <taxon>Viridiplantae</taxon>
        <taxon>Streptophyta</taxon>
        <taxon>Embryophyta</taxon>
        <taxon>Tracheophyta</taxon>
        <taxon>Spermatophyta</taxon>
        <taxon>Magnoliopsida</taxon>
        <taxon>Liliopsida</taxon>
        <taxon>Poales</taxon>
        <taxon>Poaceae</taxon>
        <taxon>BOP clade</taxon>
        <taxon>Pooideae</taxon>
        <taxon>Triticodae</taxon>
        <taxon>Triticeae</taxon>
        <taxon>Triticinae</taxon>
        <taxon>Aegilops</taxon>
    </lineage>
</organism>
<proteinExistence type="predicted"/>
<sequence length="153" mass="17091">MAHLCQVRHCYPGAIAILDSNDASSKGAPLFSRVGPAPPQPERRGEGAEMLLLHGLTGKNKQAWKEGKIRGMAVLVKSGVLDLGDFNSSVLDGIHKILDSQGRWRLLPSRQRHRTQPPELCILNGIDSWLHEMAHVYDSRDKVKKKKKRLLED</sequence>
<dbReference type="EnsemblPlants" id="EMT28810">
    <property type="protein sequence ID" value="EMT28810"/>
    <property type="gene ID" value="F775_24963"/>
</dbReference>
<dbReference type="AlphaFoldDB" id="M8BUW7"/>